<feature type="chain" id="PRO_5013834093" evidence="15">
    <location>
        <begin position="23"/>
        <end position="263"/>
    </location>
</feature>
<evidence type="ECO:0000256" key="7">
    <source>
        <dbReference type="ARBA" id="ARBA00022729"/>
    </source>
</evidence>
<comment type="similarity">
    <text evidence="2">Belongs to the BexD/CtrA/VexA family.</text>
</comment>
<evidence type="ECO:0000256" key="10">
    <source>
        <dbReference type="ARBA" id="ARBA00023114"/>
    </source>
</evidence>
<reference evidence="18 19" key="1">
    <citation type="submission" date="2017-10" db="EMBL/GenBank/DDBJ databases">
        <title>The draft genome sequence of Lewinella marina KCTC 32374.</title>
        <authorList>
            <person name="Wang K."/>
        </authorList>
    </citation>
    <scope>NUCLEOTIDE SEQUENCE [LARGE SCALE GENOMIC DNA]</scope>
    <source>
        <strain evidence="18 19">MKG-38</strain>
    </source>
</reference>
<organism evidence="18 19">
    <name type="scientific">Neolewinella marina</name>
    <dbReference type="NCBI Taxonomy" id="438751"/>
    <lineage>
        <taxon>Bacteria</taxon>
        <taxon>Pseudomonadati</taxon>
        <taxon>Bacteroidota</taxon>
        <taxon>Saprospiria</taxon>
        <taxon>Saprospirales</taxon>
        <taxon>Lewinellaceae</taxon>
        <taxon>Neolewinella</taxon>
    </lineage>
</organism>
<dbReference type="PANTHER" id="PTHR33619">
    <property type="entry name" value="POLYSACCHARIDE EXPORT PROTEIN GFCE-RELATED"/>
    <property type="match status" value="1"/>
</dbReference>
<dbReference type="Pfam" id="PF22461">
    <property type="entry name" value="SLBB_2"/>
    <property type="match status" value="1"/>
</dbReference>
<accession>A0A2G0CE56</accession>
<dbReference type="GO" id="GO:0006811">
    <property type="term" value="P:monoatomic ion transport"/>
    <property type="evidence" value="ECO:0007669"/>
    <property type="project" value="UniProtKB-KW"/>
</dbReference>
<evidence type="ECO:0000256" key="4">
    <source>
        <dbReference type="ARBA" id="ARBA00022452"/>
    </source>
</evidence>
<dbReference type="GO" id="GO:0015159">
    <property type="term" value="F:polysaccharide transmembrane transporter activity"/>
    <property type="evidence" value="ECO:0007669"/>
    <property type="project" value="InterPro"/>
</dbReference>
<evidence type="ECO:0000256" key="3">
    <source>
        <dbReference type="ARBA" id="ARBA00022448"/>
    </source>
</evidence>
<keyword evidence="9" id="KW-0406">Ion transport</keyword>
<evidence type="ECO:0000256" key="15">
    <source>
        <dbReference type="SAM" id="SignalP"/>
    </source>
</evidence>
<keyword evidence="5 18" id="KW-0762">Sugar transport</keyword>
<dbReference type="GO" id="GO:0046930">
    <property type="term" value="C:pore complex"/>
    <property type="evidence" value="ECO:0007669"/>
    <property type="project" value="UniProtKB-KW"/>
</dbReference>
<dbReference type="Proteomes" id="UP000226437">
    <property type="component" value="Unassembled WGS sequence"/>
</dbReference>
<keyword evidence="19" id="KW-1185">Reference proteome</keyword>
<dbReference type="InterPro" id="IPR054765">
    <property type="entry name" value="SLBB_dom"/>
</dbReference>
<dbReference type="InterPro" id="IPR049712">
    <property type="entry name" value="Poly_export"/>
</dbReference>
<name>A0A2G0CE56_9BACT</name>
<feature type="signal peptide" evidence="15">
    <location>
        <begin position="1"/>
        <end position="22"/>
    </location>
</feature>
<feature type="domain" description="SLBB" evidence="17">
    <location>
        <begin position="146"/>
        <end position="225"/>
    </location>
</feature>
<sequence length="263" mass="29299">MRFPPFYLLAIAYLLCSLPACVSYQELVNFEDIRAPRGQATEIENALEVKIQAKDLLRVDVESIDPEAALPFNQGGEMTGVSQASNQNIQLFQGYLVDEDGYIDLPLLGRVKAAGQTVESLQFLIRGKLKTYLRDPVVNVRFLNFKVTILGEVSNPGILNMSNSRVTILEALGMAGDLTDYANRSSILVVREQDGERSFQRINLQTDEVFNSEYYYLKQNDVIYVEPIRARTATISDPGQRVLAYLGPILSAITLVVALASRN</sequence>
<keyword evidence="12" id="KW-0564">Palmitate</keyword>
<evidence type="ECO:0000313" key="19">
    <source>
        <dbReference type="Proteomes" id="UP000226437"/>
    </source>
</evidence>
<keyword evidence="11" id="KW-0472">Membrane</keyword>
<evidence type="ECO:0000256" key="5">
    <source>
        <dbReference type="ARBA" id="ARBA00022597"/>
    </source>
</evidence>
<evidence type="ECO:0000256" key="14">
    <source>
        <dbReference type="ARBA" id="ARBA00023288"/>
    </source>
</evidence>
<evidence type="ECO:0000259" key="17">
    <source>
        <dbReference type="Pfam" id="PF22461"/>
    </source>
</evidence>
<evidence type="ECO:0000256" key="2">
    <source>
        <dbReference type="ARBA" id="ARBA00009450"/>
    </source>
</evidence>
<keyword evidence="7 15" id="KW-0732">Signal</keyword>
<dbReference type="PANTHER" id="PTHR33619:SF3">
    <property type="entry name" value="POLYSACCHARIDE EXPORT PROTEIN GFCE-RELATED"/>
    <property type="match status" value="1"/>
</dbReference>
<evidence type="ECO:0000256" key="12">
    <source>
        <dbReference type="ARBA" id="ARBA00023139"/>
    </source>
</evidence>
<dbReference type="AlphaFoldDB" id="A0A2G0CE56"/>
<feature type="domain" description="Polysaccharide export protein N-terminal" evidence="16">
    <location>
        <begin position="48"/>
        <end position="142"/>
    </location>
</feature>
<dbReference type="OrthoDB" id="662756at2"/>
<dbReference type="EMBL" id="PDLO01000004">
    <property type="protein sequence ID" value="PHK98252.1"/>
    <property type="molecule type" value="Genomic_DNA"/>
</dbReference>
<evidence type="ECO:0000256" key="11">
    <source>
        <dbReference type="ARBA" id="ARBA00023136"/>
    </source>
</evidence>
<evidence type="ECO:0000256" key="1">
    <source>
        <dbReference type="ARBA" id="ARBA00004571"/>
    </source>
</evidence>
<dbReference type="Gene3D" id="3.10.560.10">
    <property type="entry name" value="Outer membrane lipoprotein wza domain like"/>
    <property type="match status" value="1"/>
</dbReference>
<comment type="subcellular location">
    <subcellularLocation>
        <location evidence="1">Cell outer membrane</location>
        <topology evidence="1">Multi-pass membrane protein</topology>
    </subcellularLocation>
</comment>
<keyword evidence="6" id="KW-0812">Transmembrane</keyword>
<protein>
    <submittedName>
        <fullName evidence="18">Sugar transporter</fullName>
    </submittedName>
</protein>
<comment type="caution">
    <text evidence="18">The sequence shown here is derived from an EMBL/GenBank/DDBJ whole genome shotgun (WGS) entry which is preliminary data.</text>
</comment>
<keyword evidence="4" id="KW-1134">Transmembrane beta strand</keyword>
<keyword evidence="14" id="KW-0449">Lipoprotein</keyword>
<evidence type="ECO:0000259" key="16">
    <source>
        <dbReference type="Pfam" id="PF02563"/>
    </source>
</evidence>
<keyword evidence="13" id="KW-0998">Cell outer membrane</keyword>
<dbReference type="GO" id="GO:0015288">
    <property type="term" value="F:porin activity"/>
    <property type="evidence" value="ECO:0007669"/>
    <property type="project" value="UniProtKB-KW"/>
</dbReference>
<keyword evidence="3" id="KW-0813">Transport</keyword>
<gene>
    <name evidence="18" type="ORF">CGL56_11145</name>
</gene>
<evidence type="ECO:0000256" key="6">
    <source>
        <dbReference type="ARBA" id="ARBA00022692"/>
    </source>
</evidence>
<dbReference type="InterPro" id="IPR003715">
    <property type="entry name" value="Poly_export_N"/>
</dbReference>
<evidence type="ECO:0000313" key="18">
    <source>
        <dbReference type="EMBL" id="PHK98252.1"/>
    </source>
</evidence>
<evidence type="ECO:0000256" key="9">
    <source>
        <dbReference type="ARBA" id="ARBA00023065"/>
    </source>
</evidence>
<keyword evidence="10" id="KW-0626">Porin</keyword>
<dbReference type="Pfam" id="PF02563">
    <property type="entry name" value="Poly_export"/>
    <property type="match status" value="1"/>
</dbReference>
<evidence type="ECO:0000256" key="13">
    <source>
        <dbReference type="ARBA" id="ARBA00023237"/>
    </source>
</evidence>
<proteinExistence type="inferred from homology"/>
<keyword evidence="8" id="KW-0625">Polysaccharide transport</keyword>
<dbReference type="GO" id="GO:0009279">
    <property type="term" value="C:cell outer membrane"/>
    <property type="evidence" value="ECO:0007669"/>
    <property type="project" value="UniProtKB-SubCell"/>
</dbReference>
<evidence type="ECO:0000256" key="8">
    <source>
        <dbReference type="ARBA" id="ARBA00023047"/>
    </source>
</evidence>
<dbReference type="RefSeq" id="WP_099106638.1">
    <property type="nucleotide sequence ID" value="NZ_JAATJF010000004.1"/>
</dbReference>